<protein>
    <submittedName>
        <fullName evidence="1">Uncharacterized protein</fullName>
    </submittedName>
</protein>
<organism evidence="1 2">
    <name type="scientific">Xylaria curta</name>
    <dbReference type="NCBI Taxonomy" id="42375"/>
    <lineage>
        <taxon>Eukaryota</taxon>
        <taxon>Fungi</taxon>
        <taxon>Dikarya</taxon>
        <taxon>Ascomycota</taxon>
        <taxon>Pezizomycotina</taxon>
        <taxon>Sordariomycetes</taxon>
        <taxon>Xylariomycetidae</taxon>
        <taxon>Xylariales</taxon>
        <taxon>Xylariaceae</taxon>
        <taxon>Xylaria</taxon>
    </lineage>
</organism>
<reference evidence="1" key="1">
    <citation type="submission" date="2022-10" db="EMBL/GenBank/DDBJ databases">
        <title>Genome Sequence of Xylaria curta.</title>
        <authorList>
            <person name="Buettner E."/>
        </authorList>
    </citation>
    <scope>NUCLEOTIDE SEQUENCE</scope>
    <source>
        <strain evidence="1">Babe10</strain>
    </source>
</reference>
<accession>A0ACC1PPB2</accession>
<comment type="caution">
    <text evidence="1">The sequence shown here is derived from an EMBL/GenBank/DDBJ whole genome shotgun (WGS) entry which is preliminary data.</text>
</comment>
<sequence length="554" mass="60886">MDSYHYGEYEGNAPPKATKRGAYEAVIPVSNPPTDPSNPVTPKEPASWTMELATLSLSVLFFTAQVATLIWVMDKPYYEVWKVPLSLNAVIAILTTASKASQLHSVGEAIGQLKWIDFKASPRSLRQFELYDATSRGPQGAAEFVLKVRWGVATIGAFIIIFALAADPFTQQVIELTAQNVTTPDDTAVFIQYRDPGIQGAIMKGIYNIASPDEFQCGGACSWDGTYRSLGFSSICRDVKAVVEPTKACSKEGVVLYCNYTSPQGVFFSTESVNTDSATALVVAVNDTFFRGLFNETGRVSADFLQVAIFQSNSGEESNFNDPDIRAENITECTLSLALHEYSSVTANGSQLYFVDKTRRLEPGWHNVSTTSLNPHNITFNQSEIGPIDPPFFVNAYDWAGMVSFFESNAFKSHVIAGNAIEEKDTDRVGTGAAFLHIDPSIPFTALTEGMTDYLRSLSKGPNVEVVHGARVESVVFVRIRWQWLTLPLVQELAALVFVIWVIINNKRHSIPGWKSSALAILAHSVDHENSLVTNVQGPKDIKERAKNVDAQLR</sequence>
<keyword evidence="2" id="KW-1185">Reference proteome</keyword>
<proteinExistence type="predicted"/>
<name>A0ACC1PPB2_9PEZI</name>
<gene>
    <name evidence="1" type="ORF">NUW58_g957</name>
</gene>
<dbReference type="EMBL" id="JAPDGR010000093">
    <property type="protein sequence ID" value="KAJ2996505.1"/>
    <property type="molecule type" value="Genomic_DNA"/>
</dbReference>
<evidence type="ECO:0000313" key="2">
    <source>
        <dbReference type="Proteomes" id="UP001143856"/>
    </source>
</evidence>
<dbReference type="Proteomes" id="UP001143856">
    <property type="component" value="Unassembled WGS sequence"/>
</dbReference>
<evidence type="ECO:0000313" key="1">
    <source>
        <dbReference type="EMBL" id="KAJ2996505.1"/>
    </source>
</evidence>